<evidence type="ECO:0000256" key="2">
    <source>
        <dbReference type="SAM" id="Phobius"/>
    </source>
</evidence>
<name>A0A4R8VC26_9MICO</name>
<comment type="caution">
    <text evidence="3">The sequence shown here is derived from an EMBL/GenBank/DDBJ whole genome shotgun (WGS) entry which is preliminary data.</text>
</comment>
<feature type="transmembrane region" description="Helical" evidence="2">
    <location>
        <begin position="85"/>
        <end position="110"/>
    </location>
</feature>
<dbReference type="EMBL" id="SOFI01000003">
    <property type="protein sequence ID" value="TFB79660.1"/>
    <property type="molecule type" value="Genomic_DNA"/>
</dbReference>
<keyword evidence="2" id="KW-0472">Membrane</keyword>
<protein>
    <submittedName>
        <fullName evidence="3">DUF4190 domain-containing protein</fullName>
    </submittedName>
</protein>
<dbReference type="RefSeq" id="WP_134542243.1">
    <property type="nucleotide sequence ID" value="NZ_JACHBP010000001.1"/>
</dbReference>
<accession>A0A4R8VC26</accession>
<sequence>MTDPTVPDQTPVPPTPPAAPYNAGPAKPSTILSLLSMIGGIVGLVLSCCFGAGFLFAVAGIVLGHIGKKKENAKGMATTGMITGYIGAALAILMWILLLAAPAMLSFLPWTSYTSSLTYP</sequence>
<evidence type="ECO:0000313" key="4">
    <source>
        <dbReference type="Proteomes" id="UP000298488"/>
    </source>
</evidence>
<dbReference type="OrthoDB" id="4374883at2"/>
<reference evidence="3 4" key="1">
    <citation type="submission" date="2019-03" db="EMBL/GenBank/DDBJ databases">
        <title>Genomics of glacier-inhabiting Cryobacterium strains.</title>
        <authorList>
            <person name="Liu Q."/>
            <person name="Xin Y.-H."/>
        </authorList>
    </citation>
    <scope>NUCLEOTIDE SEQUENCE [LARGE SCALE GENOMIC DNA]</scope>
    <source>
        <strain evidence="3 4">CGMCC 1.10440</strain>
    </source>
</reference>
<feature type="transmembrane region" description="Helical" evidence="2">
    <location>
        <begin position="31"/>
        <end position="64"/>
    </location>
</feature>
<dbReference type="AlphaFoldDB" id="A0A4R8VC26"/>
<proteinExistence type="predicted"/>
<evidence type="ECO:0000256" key="1">
    <source>
        <dbReference type="SAM" id="MobiDB-lite"/>
    </source>
</evidence>
<evidence type="ECO:0000313" key="3">
    <source>
        <dbReference type="EMBL" id="TFB79660.1"/>
    </source>
</evidence>
<organism evidence="3 4">
    <name type="scientific">Terrimesophilobacter mesophilus</name>
    <dbReference type="NCBI Taxonomy" id="433647"/>
    <lineage>
        <taxon>Bacteria</taxon>
        <taxon>Bacillati</taxon>
        <taxon>Actinomycetota</taxon>
        <taxon>Actinomycetes</taxon>
        <taxon>Micrococcales</taxon>
        <taxon>Microbacteriaceae</taxon>
        <taxon>Terrimesophilobacter</taxon>
    </lineage>
</organism>
<keyword evidence="2" id="KW-0812">Transmembrane</keyword>
<feature type="compositionally biased region" description="Pro residues" evidence="1">
    <location>
        <begin position="10"/>
        <end position="19"/>
    </location>
</feature>
<gene>
    <name evidence="3" type="ORF">E3N84_06165</name>
</gene>
<feature type="region of interest" description="Disordered" evidence="1">
    <location>
        <begin position="1"/>
        <end position="22"/>
    </location>
</feature>
<keyword evidence="2" id="KW-1133">Transmembrane helix</keyword>
<keyword evidence="4" id="KW-1185">Reference proteome</keyword>
<dbReference type="Proteomes" id="UP000298488">
    <property type="component" value="Unassembled WGS sequence"/>
</dbReference>